<dbReference type="AlphaFoldDB" id="A0A1N7N199"/>
<protein>
    <submittedName>
        <fullName evidence="3">LysR substrate binding domain-containing protein</fullName>
    </submittedName>
</protein>
<proteinExistence type="inferred from homology"/>
<gene>
    <name evidence="3" type="ORF">SAMN05421795_1139</name>
</gene>
<dbReference type="EMBL" id="FTOM01000013">
    <property type="protein sequence ID" value="SIS91899.1"/>
    <property type="molecule type" value="Genomic_DNA"/>
</dbReference>
<evidence type="ECO:0000259" key="2">
    <source>
        <dbReference type="Pfam" id="PF03466"/>
    </source>
</evidence>
<dbReference type="Gene3D" id="3.40.190.10">
    <property type="entry name" value="Periplasmic binding protein-like II"/>
    <property type="match status" value="2"/>
</dbReference>
<dbReference type="InterPro" id="IPR005119">
    <property type="entry name" value="LysR_subst-bd"/>
</dbReference>
<feature type="domain" description="LysR substrate-binding" evidence="2">
    <location>
        <begin position="3"/>
        <end position="178"/>
    </location>
</feature>
<dbReference type="SUPFAM" id="SSF53850">
    <property type="entry name" value="Periplasmic binding protein-like II"/>
    <property type="match status" value="1"/>
</dbReference>
<name>A0A1N7N199_9RHOB</name>
<reference evidence="4" key="1">
    <citation type="submission" date="2017-01" db="EMBL/GenBank/DDBJ databases">
        <authorList>
            <person name="Varghese N."/>
            <person name="Submissions S."/>
        </authorList>
    </citation>
    <scope>NUCLEOTIDE SEQUENCE [LARGE SCALE GENOMIC DNA]</scope>
    <source>
        <strain evidence="4">DSM 18714</strain>
    </source>
</reference>
<sequence>MDLHPDVTVELVLSDGYVDIVGQGLDLAIRFGALKNSSLMVRKLGDNRRVICAAPSYIEKHGCPGTPDDLAVHNCLVMQFGPVIDREWSFVIDGKKCDIMVSGNRTANSGAQIRRWCLDSRGIALKSIWDVRDDLESGRLVELLKDFAPESQSALQIVYSRGSGSVSRIRAFIEFLVAKL</sequence>
<dbReference type="InterPro" id="IPR058163">
    <property type="entry name" value="LysR-type_TF_proteobact-type"/>
</dbReference>
<dbReference type="STRING" id="407234.SAMN05421795_1139"/>
<evidence type="ECO:0000313" key="4">
    <source>
        <dbReference type="Proteomes" id="UP000186098"/>
    </source>
</evidence>
<dbReference type="PANTHER" id="PTHR30537">
    <property type="entry name" value="HTH-TYPE TRANSCRIPTIONAL REGULATOR"/>
    <property type="match status" value="1"/>
</dbReference>
<dbReference type="CDD" id="cd08422">
    <property type="entry name" value="PBP2_CrgA_like"/>
    <property type="match status" value="1"/>
</dbReference>
<keyword evidence="4" id="KW-1185">Reference proteome</keyword>
<dbReference type="Proteomes" id="UP000186098">
    <property type="component" value="Unassembled WGS sequence"/>
</dbReference>
<evidence type="ECO:0000313" key="3">
    <source>
        <dbReference type="EMBL" id="SIS91899.1"/>
    </source>
</evidence>
<evidence type="ECO:0000256" key="1">
    <source>
        <dbReference type="ARBA" id="ARBA00009437"/>
    </source>
</evidence>
<dbReference type="PANTHER" id="PTHR30537:SF5">
    <property type="entry name" value="HTH-TYPE TRANSCRIPTIONAL ACTIVATOR TTDR-RELATED"/>
    <property type="match status" value="1"/>
</dbReference>
<accession>A0A1N7N199</accession>
<organism evidence="3 4">
    <name type="scientific">Phaeovulum vinaykumarii</name>
    <dbReference type="NCBI Taxonomy" id="407234"/>
    <lineage>
        <taxon>Bacteria</taxon>
        <taxon>Pseudomonadati</taxon>
        <taxon>Pseudomonadota</taxon>
        <taxon>Alphaproteobacteria</taxon>
        <taxon>Rhodobacterales</taxon>
        <taxon>Paracoccaceae</taxon>
        <taxon>Phaeovulum</taxon>
    </lineage>
</organism>
<dbReference type="Pfam" id="PF03466">
    <property type="entry name" value="LysR_substrate"/>
    <property type="match status" value="1"/>
</dbReference>
<comment type="similarity">
    <text evidence="1">Belongs to the LysR transcriptional regulatory family.</text>
</comment>